<dbReference type="Pfam" id="PF03239">
    <property type="entry name" value="FTR1"/>
    <property type="match status" value="1"/>
</dbReference>
<sequence>MLLTSVIIVLREVLEAALLVSILMSLCFKLGIERSWFKWGVLGGVVGSIGLGSQLGFISSLFGGIGQEVVDAGLQIFIYICLLYICVEFINHYYQRHAVSGTLRAVLVIIILCAMSREGSEIYIYLSAFQSLPHASVSLYSGSIIGLGIGLSCCALFYYCLLSFSLLRTLILGCMLLTVVASGMLLQAGKMLIQADLLPDGQLWDSSAVLSEESLSGQLLYALAGYEATPAPAQLVLYLFGVVCMAAVVLTRYWHWQRRKVSAKVAGYEE</sequence>
<comment type="subcellular location">
    <subcellularLocation>
        <location evidence="1">Membrane</location>
        <topology evidence="1">Multi-pass membrane protein</topology>
    </subcellularLocation>
</comment>
<feature type="transmembrane region" description="Helical" evidence="6">
    <location>
        <begin position="235"/>
        <end position="254"/>
    </location>
</feature>
<comment type="similarity">
    <text evidence="2">Belongs to the oxidase-dependent Fe transporter (OFeT) (TC 9.A.10.1) family.</text>
</comment>
<keyword evidence="4 6" id="KW-1133">Transmembrane helix</keyword>
<dbReference type="PANTHER" id="PTHR31632:SF2">
    <property type="entry name" value="PLASMA MEMBRANE IRON PERMEASE"/>
    <property type="match status" value="1"/>
</dbReference>
<feature type="transmembrane region" description="Helical" evidence="6">
    <location>
        <begin position="138"/>
        <end position="162"/>
    </location>
</feature>
<evidence type="ECO:0000256" key="5">
    <source>
        <dbReference type="ARBA" id="ARBA00023136"/>
    </source>
</evidence>
<evidence type="ECO:0000256" key="1">
    <source>
        <dbReference type="ARBA" id="ARBA00004141"/>
    </source>
</evidence>
<evidence type="ECO:0000256" key="3">
    <source>
        <dbReference type="ARBA" id="ARBA00022692"/>
    </source>
</evidence>
<reference evidence="7" key="1">
    <citation type="submission" date="2021-07" db="EMBL/GenBank/DDBJ databases">
        <title>Zhongshania sp. CAU 1632 isolated from seawater.</title>
        <authorList>
            <person name="Kim W."/>
        </authorList>
    </citation>
    <scope>NUCLEOTIDE SEQUENCE</scope>
    <source>
        <strain evidence="7">CAU 1632</strain>
    </source>
</reference>
<name>A0ABS6VU08_9GAMM</name>
<proteinExistence type="inferred from homology"/>
<feature type="transmembrane region" description="Helical" evidence="6">
    <location>
        <begin position="6"/>
        <end position="28"/>
    </location>
</feature>
<evidence type="ECO:0000256" key="2">
    <source>
        <dbReference type="ARBA" id="ARBA00008333"/>
    </source>
</evidence>
<feature type="transmembrane region" description="Helical" evidence="6">
    <location>
        <begin position="74"/>
        <end position="94"/>
    </location>
</feature>
<keyword evidence="8" id="KW-1185">Reference proteome</keyword>
<protein>
    <submittedName>
        <fullName evidence="7">FTR1 family protein</fullName>
    </submittedName>
</protein>
<evidence type="ECO:0000256" key="6">
    <source>
        <dbReference type="SAM" id="Phobius"/>
    </source>
</evidence>
<feature type="transmembrane region" description="Helical" evidence="6">
    <location>
        <begin position="106"/>
        <end position="126"/>
    </location>
</feature>
<dbReference type="InterPro" id="IPR004923">
    <property type="entry name" value="FTR1/Fip1/EfeU"/>
</dbReference>
<comment type="caution">
    <text evidence="7">The sequence shown here is derived from an EMBL/GenBank/DDBJ whole genome shotgun (WGS) entry which is preliminary data.</text>
</comment>
<dbReference type="EMBL" id="JAHWDQ010000002">
    <property type="protein sequence ID" value="MBW2941201.1"/>
    <property type="molecule type" value="Genomic_DNA"/>
</dbReference>
<gene>
    <name evidence="7" type="ORF">KXJ70_10450</name>
</gene>
<evidence type="ECO:0000313" key="7">
    <source>
        <dbReference type="EMBL" id="MBW2941201.1"/>
    </source>
</evidence>
<keyword evidence="5 6" id="KW-0472">Membrane</keyword>
<dbReference type="Proteomes" id="UP001166291">
    <property type="component" value="Unassembled WGS sequence"/>
</dbReference>
<evidence type="ECO:0000313" key="8">
    <source>
        <dbReference type="Proteomes" id="UP001166291"/>
    </source>
</evidence>
<dbReference type="PANTHER" id="PTHR31632">
    <property type="entry name" value="IRON TRANSPORTER FTH1"/>
    <property type="match status" value="1"/>
</dbReference>
<dbReference type="RefSeq" id="WP_219043446.1">
    <property type="nucleotide sequence ID" value="NZ_JAHWDQ010000002.1"/>
</dbReference>
<organism evidence="7 8">
    <name type="scientific">Zhongshania aquimaris</name>
    <dbReference type="NCBI Taxonomy" id="2857107"/>
    <lineage>
        <taxon>Bacteria</taxon>
        <taxon>Pseudomonadati</taxon>
        <taxon>Pseudomonadota</taxon>
        <taxon>Gammaproteobacteria</taxon>
        <taxon>Cellvibrionales</taxon>
        <taxon>Spongiibacteraceae</taxon>
        <taxon>Zhongshania</taxon>
    </lineage>
</organism>
<feature type="transmembrane region" description="Helical" evidence="6">
    <location>
        <begin position="169"/>
        <end position="189"/>
    </location>
</feature>
<accession>A0ABS6VU08</accession>
<keyword evidence="3 6" id="KW-0812">Transmembrane</keyword>
<feature type="transmembrane region" description="Helical" evidence="6">
    <location>
        <begin position="40"/>
        <end position="62"/>
    </location>
</feature>
<evidence type="ECO:0000256" key="4">
    <source>
        <dbReference type="ARBA" id="ARBA00022989"/>
    </source>
</evidence>